<comment type="caution">
    <text evidence="3">The sequence shown here is derived from an EMBL/GenBank/DDBJ whole genome shotgun (WGS) entry which is preliminary data.</text>
</comment>
<dbReference type="EMBL" id="ACKZ01000020">
    <property type="protein sequence ID" value="EEW37159.1"/>
    <property type="molecule type" value="Genomic_DNA"/>
</dbReference>
<evidence type="ECO:0000313" key="3">
    <source>
        <dbReference type="EMBL" id="EEW37159.1"/>
    </source>
</evidence>
<dbReference type="InterPro" id="IPR013785">
    <property type="entry name" value="Aldolase_TIM"/>
</dbReference>
<sequence length="351" mass="39464">MKIVLMKYMETSKRNISFGRSIYINLGEQVVTQVLEEMKAARQTVAFTSFQLPEHPLEIADMTRLVELARSYEVDLIPDIAHKDLTKENIEALKNAGLSYLRLDEFGDEAFIERCGKAFTLVVNASTFTNREYQLLERLGFAKQIIACHNYYPKVYSGISLEKFTAINQKLRALGVKVLAFIPGDEPLRGPLHEGLPTVETHRTLDTRLAICELIRAHTDMILVGDTFIHESTQKVMKEFQEGFVSLKAQVPVELTGKVLRDRIDASDFVYRVLGTRGWTLLGGEVSTTIRTVGEINQANAGYGRYQGEIEITKESLPSDARQNVIGHLLPSEIAVFKALPEGIGIRFEVE</sequence>
<proteinExistence type="predicted"/>
<dbReference type="Gene3D" id="2.40.100.10">
    <property type="entry name" value="Cyclophilin-like"/>
    <property type="match status" value="1"/>
</dbReference>
<dbReference type="SUPFAM" id="SSF50891">
    <property type="entry name" value="Cyclophilin-like"/>
    <property type="match status" value="1"/>
</dbReference>
<dbReference type="eggNOG" id="COG3589">
    <property type="taxonomic scope" value="Bacteria"/>
</dbReference>
<name>C8NHI2_9LACT</name>
<feature type="domain" description="6-phospho-N-acetylmuramidase N-terminal" evidence="2">
    <location>
        <begin position="19"/>
        <end position="238"/>
    </location>
</feature>
<organism evidence="3 4">
    <name type="scientific">Granulicatella adiacens ATCC 49175</name>
    <dbReference type="NCBI Taxonomy" id="638301"/>
    <lineage>
        <taxon>Bacteria</taxon>
        <taxon>Bacillati</taxon>
        <taxon>Bacillota</taxon>
        <taxon>Bacilli</taxon>
        <taxon>Lactobacillales</taxon>
        <taxon>Carnobacteriaceae</taxon>
        <taxon>Granulicatella</taxon>
    </lineage>
</organism>
<dbReference type="Pfam" id="PF05913">
    <property type="entry name" value="MupG_C"/>
    <property type="match status" value="1"/>
</dbReference>
<feature type="domain" description="6-phospho-N-acetylmuramidase C-terminal" evidence="1">
    <location>
        <begin position="261"/>
        <end position="348"/>
    </location>
</feature>
<evidence type="ECO:0000313" key="4">
    <source>
        <dbReference type="Proteomes" id="UP000005926"/>
    </source>
</evidence>
<dbReference type="HOGENOM" id="CLU_065324_0_0_9"/>
<dbReference type="InterPro" id="IPR017853">
    <property type="entry name" value="GH"/>
</dbReference>
<dbReference type="InterPro" id="IPR029000">
    <property type="entry name" value="Cyclophilin-like_dom_sf"/>
</dbReference>
<dbReference type="AlphaFoldDB" id="C8NHI2"/>
<reference evidence="3 4" key="1">
    <citation type="submission" date="2009-08" db="EMBL/GenBank/DDBJ databases">
        <authorList>
            <person name="Muzny D."/>
            <person name="Qin X."/>
            <person name="Deng J."/>
            <person name="Jiang H."/>
            <person name="Liu Y."/>
            <person name="Qu J."/>
            <person name="Song X.-Z."/>
            <person name="Zhang L."/>
            <person name="Thornton R."/>
            <person name="Coyle M."/>
            <person name="Francisco L."/>
            <person name="Jackson L."/>
            <person name="Javaid M."/>
            <person name="Korchina V."/>
            <person name="Kovar C."/>
            <person name="Mata R."/>
            <person name="Mathew T."/>
            <person name="Ngo R."/>
            <person name="Nguyen L."/>
            <person name="Nguyen N."/>
            <person name="Okwuonu G."/>
            <person name="Ongeri F."/>
            <person name="Pham C."/>
            <person name="Simmons D."/>
            <person name="Wilczek-Boney K."/>
            <person name="Hale W."/>
            <person name="Jakkamsetti A."/>
            <person name="Pham P."/>
            <person name="Ruth R."/>
            <person name="San Lucas F."/>
            <person name="Warren J."/>
            <person name="Zhang J."/>
            <person name="Zhao Z."/>
            <person name="Zhou C."/>
            <person name="Zhu D."/>
            <person name="Lee S."/>
            <person name="Bess C."/>
            <person name="Blankenburg K."/>
            <person name="Forbes L."/>
            <person name="Fu Q."/>
            <person name="Gubbala S."/>
            <person name="Hirani K."/>
            <person name="Jayaseelan J.C."/>
            <person name="Lara F."/>
            <person name="Munidasa M."/>
            <person name="Palculict T."/>
            <person name="Patil S."/>
            <person name="Pu L.-L."/>
            <person name="Saada N."/>
            <person name="Tang L."/>
            <person name="Weissenberger G."/>
            <person name="Zhu Y."/>
            <person name="Hemphill L."/>
            <person name="Shang Y."/>
            <person name="Youmans B."/>
            <person name="Ayvaz T."/>
            <person name="Ross M."/>
            <person name="Santibanez J."/>
            <person name="Aqrawi P."/>
            <person name="Gross S."/>
            <person name="Joshi V."/>
            <person name="Fowler G."/>
            <person name="Nazareth L."/>
            <person name="Reid J."/>
            <person name="Worley K."/>
            <person name="Petrosino J."/>
            <person name="Highlander S."/>
            <person name="Gibbs R."/>
        </authorList>
    </citation>
    <scope>NUCLEOTIDE SEQUENCE [LARGE SCALE GENOMIC DNA]</scope>
    <source>
        <strain evidence="3 4">ATCC 49175</strain>
    </source>
</reference>
<accession>C8NHI2</accession>
<dbReference type="Pfam" id="PF19200">
    <property type="entry name" value="MupG_N"/>
    <property type="match status" value="1"/>
</dbReference>
<evidence type="ECO:0000259" key="2">
    <source>
        <dbReference type="Pfam" id="PF19200"/>
    </source>
</evidence>
<keyword evidence="4" id="KW-1185">Reference proteome</keyword>
<protein>
    <recommendedName>
        <fullName evidence="5">Outer surface protein</fullName>
    </recommendedName>
</protein>
<dbReference type="InterPro" id="IPR043797">
    <property type="entry name" value="MupG_N"/>
</dbReference>
<dbReference type="PANTHER" id="PTHR38435:SF2">
    <property type="entry name" value="DUF871 DOMAIN-CONTAINING PROTEIN"/>
    <property type="match status" value="1"/>
</dbReference>
<dbReference type="Proteomes" id="UP000005926">
    <property type="component" value="Unassembled WGS sequence"/>
</dbReference>
<dbReference type="STRING" id="638301.HMPREF0444_1377"/>
<dbReference type="Gene3D" id="3.20.20.70">
    <property type="entry name" value="Aldolase class I"/>
    <property type="match status" value="1"/>
</dbReference>
<dbReference type="PANTHER" id="PTHR38435">
    <property type="match status" value="1"/>
</dbReference>
<dbReference type="InterPro" id="IPR008589">
    <property type="entry name" value="MupG"/>
</dbReference>
<evidence type="ECO:0008006" key="5">
    <source>
        <dbReference type="Google" id="ProtNLM"/>
    </source>
</evidence>
<dbReference type="InterPro" id="IPR043894">
    <property type="entry name" value="MupG_C"/>
</dbReference>
<evidence type="ECO:0000259" key="1">
    <source>
        <dbReference type="Pfam" id="PF05913"/>
    </source>
</evidence>
<dbReference type="SUPFAM" id="SSF51445">
    <property type="entry name" value="(Trans)glycosidases"/>
    <property type="match status" value="1"/>
</dbReference>
<gene>
    <name evidence="3" type="ORF">HMPREF0444_1377</name>
</gene>